<proteinExistence type="predicted"/>
<dbReference type="OrthoDB" id="5407653at2759"/>
<feature type="region of interest" description="Disordered" evidence="1">
    <location>
        <begin position="371"/>
        <end position="434"/>
    </location>
</feature>
<evidence type="ECO:0000313" key="2">
    <source>
        <dbReference type="EMBL" id="EED21827.1"/>
    </source>
</evidence>
<dbReference type="STRING" id="441959.B8M1D1"/>
<feature type="region of interest" description="Disordered" evidence="1">
    <location>
        <begin position="104"/>
        <end position="123"/>
    </location>
</feature>
<dbReference type="HOGENOM" id="CLU_014758_0_0_1"/>
<name>B8M1D1_TALSN</name>
<dbReference type="InParanoid" id="B8M1D1"/>
<accession>B8M1D1</accession>
<feature type="region of interest" description="Disordered" evidence="1">
    <location>
        <begin position="193"/>
        <end position="246"/>
    </location>
</feature>
<feature type="compositionally biased region" description="Polar residues" evidence="1">
    <location>
        <begin position="196"/>
        <end position="213"/>
    </location>
</feature>
<protein>
    <submittedName>
        <fullName evidence="2">Uncharacterized protein</fullName>
    </submittedName>
</protein>
<sequence length="544" mass="62479">MFAWAGAVGAQSMGIDPDEERNAPPPPTPLEFPQYVGINGEQTQTVTDFNVIYRHLLTLRKPQDITIDHVKAFNLKVETDIEGLQIVPDELLQGLPPLVWDKSSDDNEASEAHKMGNGVPYPPREKYDVVKKELLLDSDDAFREASRMPPKPGRDRVRLTQSRKFWVGLERMSQYWDTSRDNYYDRLVREPRPEEGTQTVNSPQQQQTITNTGVGDPMDTGDSSAGETNYERVYKGRRLGTGSEMPADIRDETMRGLLEMVAWPFQCQVTVPSTMPRLHVQGLLFPVRHTLVSGRVPQDRQTARSGILEGPVIGVQCRDETNFNEPNGKPGFCSKEFCDLFREIGAMLLLAQERAREGTVEVRPGEGKWWTTVPRFGGADHEGVTGEAANSNNAKEKEDDKDDTNNQSMHKRSRYANPLIPSRRSGRSRRLTPSEKWKIIEPGMHLWDRKMKYMQIGKKSDSPYDDIYMLSHINHHVSILHLRVHRRYIECLTTGSSDLDERGTPEQPWNVLKLRRTKWYDLLDSEHRLEVFHSLWRLYHYLMR</sequence>
<organism evidence="2 3">
    <name type="scientific">Talaromyces stipitatus (strain ATCC 10500 / CBS 375.48 / QM 6759 / NRRL 1006)</name>
    <name type="common">Penicillium stipitatum</name>
    <dbReference type="NCBI Taxonomy" id="441959"/>
    <lineage>
        <taxon>Eukaryota</taxon>
        <taxon>Fungi</taxon>
        <taxon>Dikarya</taxon>
        <taxon>Ascomycota</taxon>
        <taxon>Pezizomycotina</taxon>
        <taxon>Eurotiomycetes</taxon>
        <taxon>Eurotiomycetidae</taxon>
        <taxon>Eurotiales</taxon>
        <taxon>Trichocomaceae</taxon>
        <taxon>Talaromyces</taxon>
        <taxon>Talaromyces sect. Talaromyces</taxon>
    </lineage>
</organism>
<keyword evidence="3" id="KW-1185">Reference proteome</keyword>
<dbReference type="Proteomes" id="UP000001745">
    <property type="component" value="Unassembled WGS sequence"/>
</dbReference>
<evidence type="ECO:0000313" key="3">
    <source>
        <dbReference type="Proteomes" id="UP000001745"/>
    </source>
</evidence>
<feature type="compositionally biased region" description="Basic and acidic residues" evidence="1">
    <location>
        <begin position="104"/>
        <end position="114"/>
    </location>
</feature>
<dbReference type="AlphaFoldDB" id="B8M1D1"/>
<dbReference type="PhylomeDB" id="B8M1D1"/>
<dbReference type="RefSeq" id="XP_002478790.1">
    <property type="nucleotide sequence ID" value="XM_002478745.1"/>
</dbReference>
<reference evidence="3" key="1">
    <citation type="journal article" date="2015" name="Genome Announc.">
        <title>Genome sequence of the AIDS-associated pathogen Penicillium marneffei (ATCC18224) and its near taxonomic relative Talaromyces stipitatus (ATCC10500).</title>
        <authorList>
            <person name="Nierman W.C."/>
            <person name="Fedorova-Abrams N.D."/>
            <person name="Andrianopoulos A."/>
        </authorList>
    </citation>
    <scope>NUCLEOTIDE SEQUENCE [LARGE SCALE GENOMIC DNA]</scope>
    <source>
        <strain evidence="3">ATCC 10500 / CBS 375.48 / QM 6759 / NRRL 1006</strain>
    </source>
</reference>
<dbReference type="EMBL" id="EQ962653">
    <property type="protein sequence ID" value="EED21827.1"/>
    <property type="molecule type" value="Genomic_DNA"/>
</dbReference>
<dbReference type="eggNOG" id="ENOG502S9CJ">
    <property type="taxonomic scope" value="Eukaryota"/>
</dbReference>
<dbReference type="GeneID" id="8101557"/>
<dbReference type="OMA" id="CRPETSF"/>
<dbReference type="VEuPathDB" id="FungiDB:TSTA_090660"/>
<feature type="region of interest" description="Disordered" evidence="1">
    <location>
        <begin position="1"/>
        <end position="27"/>
    </location>
</feature>
<evidence type="ECO:0000256" key="1">
    <source>
        <dbReference type="SAM" id="MobiDB-lite"/>
    </source>
</evidence>
<gene>
    <name evidence="2" type="ORF">TSTA_090660</name>
</gene>